<evidence type="ECO:0000313" key="3">
    <source>
        <dbReference type="EMBL" id="MET3614585.1"/>
    </source>
</evidence>
<protein>
    <submittedName>
        <fullName evidence="3">Uncharacterized protein</fullName>
    </submittedName>
</protein>
<proteinExistence type="predicted"/>
<evidence type="ECO:0000313" key="4">
    <source>
        <dbReference type="Proteomes" id="UP001549047"/>
    </source>
</evidence>
<feature type="signal peptide" evidence="2">
    <location>
        <begin position="1"/>
        <end position="27"/>
    </location>
</feature>
<sequence>MTRIRTLFAQSALAAALAIGAAGAAHADIATYSTSISAPSANAPSNAPGNTPSAETPSNSDVQDTKTNSGGNGGNYNGDPFISTYNTQIPNRQKLPKEQLLRKKPCRGPICKTENASMDGEVCFYTGVNFTGAHFCATIGTSAPSLPPRWNDRIASVEVKGLISAKVCSDRGYSGQCLVIDASHPRLFTLNREISSYTVRR</sequence>
<gene>
    <name evidence="3" type="ORF">ABID16_002922</name>
</gene>
<feature type="region of interest" description="Disordered" evidence="1">
    <location>
        <begin position="40"/>
        <end position="83"/>
    </location>
</feature>
<organism evidence="3 4">
    <name type="scientific">Rhizobium aquaticum</name>
    <dbReference type="NCBI Taxonomy" id="1549636"/>
    <lineage>
        <taxon>Bacteria</taxon>
        <taxon>Pseudomonadati</taxon>
        <taxon>Pseudomonadota</taxon>
        <taxon>Alphaproteobacteria</taxon>
        <taxon>Hyphomicrobiales</taxon>
        <taxon>Rhizobiaceae</taxon>
        <taxon>Rhizobium/Agrobacterium group</taxon>
        <taxon>Rhizobium</taxon>
    </lineage>
</organism>
<keyword evidence="2" id="KW-0732">Signal</keyword>
<feature type="compositionally biased region" description="Polar residues" evidence="1">
    <location>
        <begin position="55"/>
        <end position="67"/>
    </location>
</feature>
<keyword evidence="4" id="KW-1185">Reference proteome</keyword>
<dbReference type="Proteomes" id="UP001549047">
    <property type="component" value="Unassembled WGS sequence"/>
</dbReference>
<accession>A0ABV2J3M7</accession>
<evidence type="ECO:0000256" key="2">
    <source>
        <dbReference type="SAM" id="SignalP"/>
    </source>
</evidence>
<dbReference type="InterPro" id="IPR011024">
    <property type="entry name" value="G_crystallin-like"/>
</dbReference>
<comment type="caution">
    <text evidence="3">The sequence shown here is derived from an EMBL/GenBank/DDBJ whole genome shotgun (WGS) entry which is preliminary data.</text>
</comment>
<reference evidence="3 4" key="1">
    <citation type="submission" date="2024-06" db="EMBL/GenBank/DDBJ databases">
        <title>Genomic Encyclopedia of Type Strains, Phase IV (KMG-IV): sequencing the most valuable type-strain genomes for metagenomic binning, comparative biology and taxonomic classification.</title>
        <authorList>
            <person name="Goeker M."/>
        </authorList>
    </citation>
    <scope>NUCLEOTIDE SEQUENCE [LARGE SCALE GENOMIC DNA]</scope>
    <source>
        <strain evidence="3 4">DSM 29780</strain>
    </source>
</reference>
<dbReference type="Gene3D" id="2.60.20.10">
    <property type="entry name" value="Crystallins"/>
    <property type="match status" value="1"/>
</dbReference>
<dbReference type="RefSeq" id="WP_354557079.1">
    <property type="nucleotide sequence ID" value="NZ_JBEPMB010000004.1"/>
</dbReference>
<dbReference type="EMBL" id="JBEPMB010000004">
    <property type="protein sequence ID" value="MET3614585.1"/>
    <property type="molecule type" value="Genomic_DNA"/>
</dbReference>
<dbReference type="Pfam" id="PF03995">
    <property type="entry name" value="Inhibitor_I36"/>
    <property type="match status" value="1"/>
</dbReference>
<name>A0ABV2J3M7_9HYPH</name>
<dbReference type="SUPFAM" id="SSF49695">
    <property type="entry name" value="gamma-Crystallin-like"/>
    <property type="match status" value="1"/>
</dbReference>
<feature type="chain" id="PRO_5046160984" evidence="2">
    <location>
        <begin position="28"/>
        <end position="201"/>
    </location>
</feature>
<feature type="compositionally biased region" description="Low complexity" evidence="1">
    <location>
        <begin position="40"/>
        <end position="54"/>
    </location>
</feature>
<evidence type="ECO:0000256" key="1">
    <source>
        <dbReference type="SAM" id="MobiDB-lite"/>
    </source>
</evidence>